<dbReference type="Proteomes" id="UP000271700">
    <property type="component" value="Unassembled WGS sequence"/>
</dbReference>
<feature type="domain" description="RNase NYN" evidence="2">
    <location>
        <begin position="111"/>
        <end position="230"/>
    </location>
</feature>
<name>A0A497YUD4_9RHOB</name>
<feature type="transmembrane region" description="Helical" evidence="1">
    <location>
        <begin position="40"/>
        <end position="58"/>
    </location>
</feature>
<protein>
    <submittedName>
        <fullName evidence="3">Zc3h12a-like ribonuclease protein</fullName>
    </submittedName>
</protein>
<feature type="transmembrane region" description="Helical" evidence="1">
    <location>
        <begin position="64"/>
        <end position="82"/>
    </location>
</feature>
<dbReference type="InterPro" id="IPR021869">
    <property type="entry name" value="RNase_Zc3h12_NYN"/>
</dbReference>
<dbReference type="Gene3D" id="3.40.50.11980">
    <property type="match status" value="1"/>
</dbReference>
<evidence type="ECO:0000313" key="4">
    <source>
        <dbReference type="Proteomes" id="UP000271700"/>
    </source>
</evidence>
<keyword evidence="1" id="KW-0472">Membrane</keyword>
<gene>
    <name evidence="3" type="ORF">CLV75_4095</name>
</gene>
<proteinExistence type="predicted"/>
<reference evidence="3 4" key="1">
    <citation type="submission" date="2018-10" db="EMBL/GenBank/DDBJ databases">
        <title>Genomic Encyclopedia of Archaeal and Bacterial Type Strains, Phase II (KMG-II): from individual species to whole genera.</title>
        <authorList>
            <person name="Goeker M."/>
        </authorList>
    </citation>
    <scope>NUCLEOTIDE SEQUENCE [LARGE SCALE GENOMIC DNA]</scope>
    <source>
        <strain evidence="3 4">DSM 29317</strain>
    </source>
</reference>
<sequence>MRGNFASKSNTLGEVLSSKSSAAEHGLGSLTRVSRILKKLIGFGLLVCTFALALGLLLEWSDIKIDPVLILLCAFVFVWLTAGRKSNVGKQHFLLANDRLGFMRSLRLDEKTVVIDGSNIYHFGHDNGLDAQPLSEIVRQLRSQGYRVICFFDANIYHTLSEHGAIPRRERHSLVLLQQIFGLDVSEIYVVPSGVQADVFILECLKYLPISFAVTNDKYRDYASEYPTVMSENLWRKSVAISDGKIKLLQHKFHG</sequence>
<dbReference type="AlphaFoldDB" id="A0A497YUD4"/>
<accession>A0A497YUD4</accession>
<dbReference type="STRING" id="981384.GCA_000192475_03988"/>
<evidence type="ECO:0000313" key="3">
    <source>
        <dbReference type="EMBL" id="RLJ98971.1"/>
    </source>
</evidence>
<keyword evidence="4" id="KW-1185">Reference proteome</keyword>
<evidence type="ECO:0000259" key="2">
    <source>
        <dbReference type="Pfam" id="PF11977"/>
    </source>
</evidence>
<keyword evidence="1" id="KW-1133">Transmembrane helix</keyword>
<dbReference type="OrthoDB" id="5196680at2"/>
<keyword evidence="1" id="KW-0812">Transmembrane</keyword>
<dbReference type="Pfam" id="PF11977">
    <property type="entry name" value="RNase_Zc3h12a"/>
    <property type="match status" value="1"/>
</dbReference>
<organism evidence="3 4">
    <name type="scientific">Ruegeria conchae</name>
    <dbReference type="NCBI Taxonomy" id="981384"/>
    <lineage>
        <taxon>Bacteria</taxon>
        <taxon>Pseudomonadati</taxon>
        <taxon>Pseudomonadota</taxon>
        <taxon>Alphaproteobacteria</taxon>
        <taxon>Rhodobacterales</taxon>
        <taxon>Roseobacteraceae</taxon>
        <taxon>Ruegeria</taxon>
    </lineage>
</organism>
<comment type="caution">
    <text evidence="3">The sequence shown here is derived from an EMBL/GenBank/DDBJ whole genome shotgun (WGS) entry which is preliminary data.</text>
</comment>
<dbReference type="RefSeq" id="WP_010438065.1">
    <property type="nucleotide sequence ID" value="NZ_AEYW01000003.1"/>
</dbReference>
<dbReference type="EMBL" id="RCCT01000008">
    <property type="protein sequence ID" value="RLJ98971.1"/>
    <property type="molecule type" value="Genomic_DNA"/>
</dbReference>
<evidence type="ECO:0000256" key="1">
    <source>
        <dbReference type="SAM" id="Phobius"/>
    </source>
</evidence>